<dbReference type="RefSeq" id="WP_095328379.1">
    <property type="nucleotide sequence ID" value="NZ_NPBQ01000004.1"/>
</dbReference>
<feature type="transmembrane region" description="Helical" evidence="4">
    <location>
        <begin position="350"/>
        <end position="376"/>
    </location>
</feature>
<keyword evidence="4" id="KW-1133">Transmembrane helix</keyword>
<evidence type="ECO:0000256" key="4">
    <source>
        <dbReference type="SAM" id="Phobius"/>
    </source>
</evidence>
<gene>
    <name evidence="5" type="ORF">CHH57_00525</name>
</gene>
<dbReference type="GO" id="GO:0009847">
    <property type="term" value="P:spore germination"/>
    <property type="evidence" value="ECO:0007669"/>
    <property type="project" value="InterPro"/>
</dbReference>
<dbReference type="Pfam" id="PF03323">
    <property type="entry name" value="GerA"/>
    <property type="match status" value="1"/>
</dbReference>
<evidence type="ECO:0000313" key="6">
    <source>
        <dbReference type="Proteomes" id="UP000216961"/>
    </source>
</evidence>
<organism evidence="5 6">
    <name type="scientific">Niallia circulans</name>
    <name type="common">Bacillus circulans</name>
    <dbReference type="NCBI Taxonomy" id="1397"/>
    <lineage>
        <taxon>Bacteria</taxon>
        <taxon>Bacillati</taxon>
        <taxon>Bacillota</taxon>
        <taxon>Bacilli</taxon>
        <taxon>Bacillales</taxon>
        <taxon>Bacillaceae</taxon>
        <taxon>Niallia</taxon>
    </lineage>
</organism>
<feature type="transmembrane region" description="Helical" evidence="4">
    <location>
        <begin position="265"/>
        <end position="286"/>
    </location>
</feature>
<dbReference type="Proteomes" id="UP000216961">
    <property type="component" value="Unassembled WGS sequence"/>
</dbReference>
<comment type="similarity">
    <text evidence="2">Belongs to the GerABKA family.</text>
</comment>
<feature type="transmembrane region" description="Helical" evidence="4">
    <location>
        <begin position="226"/>
        <end position="245"/>
    </location>
</feature>
<dbReference type="AlphaFoldDB" id="A0AA91Z356"/>
<dbReference type="PANTHER" id="PTHR22550:SF5">
    <property type="entry name" value="LEUCINE ZIPPER PROTEIN 4"/>
    <property type="match status" value="1"/>
</dbReference>
<keyword evidence="4" id="KW-0812">Transmembrane</keyword>
<protein>
    <recommendedName>
        <fullName evidence="7">Spore germination protein</fullName>
    </recommendedName>
</protein>
<comment type="caution">
    <text evidence="5">The sequence shown here is derived from an EMBL/GenBank/DDBJ whole genome shotgun (WGS) entry which is preliminary data.</text>
</comment>
<evidence type="ECO:0000256" key="3">
    <source>
        <dbReference type="ARBA" id="ARBA00023136"/>
    </source>
</evidence>
<dbReference type="InterPro" id="IPR050768">
    <property type="entry name" value="UPF0353/GerABKA_families"/>
</dbReference>
<reference evidence="5 6" key="1">
    <citation type="submission" date="2017-07" db="EMBL/GenBank/DDBJ databases">
        <title>Isolation and whole genome analysis of endospore-forming bacteria from heroin.</title>
        <authorList>
            <person name="Kalinowski J."/>
            <person name="Ahrens B."/>
            <person name="Al-Dilaimi A."/>
            <person name="Winkler A."/>
            <person name="Wibberg D."/>
            <person name="Schleenbecker U."/>
            <person name="Ruckert C."/>
            <person name="Wolfel R."/>
            <person name="Grass G."/>
        </authorList>
    </citation>
    <scope>NUCLEOTIDE SEQUENCE [LARGE SCALE GENOMIC DNA]</scope>
    <source>
        <strain evidence="5 6">7521-2</strain>
    </source>
</reference>
<feature type="transmembrane region" description="Helical" evidence="4">
    <location>
        <begin position="319"/>
        <end position="338"/>
    </location>
</feature>
<sequence>MIKTIHFPVLGAEESNIYQYVQMESFNKKEFNREKIQEEVFSGKLLVIPPGEKLYLYDIKKFPSRQPDESVVEVSAIGPKDGFVEDINTNIGLIRKRLRTSSLIIKEYTIGKRTNTKVGLLYMNDIVNNEILADIKDRLSQVDIDVLTSSNILTEYLEPRKFSLIPTIHYSGRADFIVQALNQGRFAIVVDGSPTALIAPVDLSLLFKSAEDENSSFYYTSLQRTLRIIGIFTTILLPGFYTAIITHHVGQLPLTILATISVSRLGLPFSPLIESLLMVVMFELFFEAGSRLPKGIGQTVSVLGGLIIGDAAIRGGITSPSMLVIIGITALTSFTLVNRSLAGNLFYFRVFVLLISYFLGIYGFFLSFIFIILYIARLESFGVPMFSNITTPYGKDILFTFSPDT</sequence>
<keyword evidence="3 4" id="KW-0472">Membrane</keyword>
<comment type="subcellular location">
    <subcellularLocation>
        <location evidence="1">Membrane</location>
        <topology evidence="1">Multi-pass membrane protein</topology>
    </subcellularLocation>
</comment>
<evidence type="ECO:0008006" key="7">
    <source>
        <dbReference type="Google" id="ProtNLM"/>
    </source>
</evidence>
<dbReference type="EMBL" id="NPBQ01000004">
    <property type="protein sequence ID" value="PAD85194.1"/>
    <property type="molecule type" value="Genomic_DNA"/>
</dbReference>
<dbReference type="InterPro" id="IPR004995">
    <property type="entry name" value="Spore_Ger"/>
</dbReference>
<accession>A0AA91Z356</accession>
<dbReference type="PIRSF" id="PIRSF005690">
    <property type="entry name" value="GerBA"/>
    <property type="match status" value="1"/>
</dbReference>
<proteinExistence type="inferred from homology"/>
<evidence type="ECO:0000256" key="2">
    <source>
        <dbReference type="ARBA" id="ARBA00005278"/>
    </source>
</evidence>
<dbReference type="GO" id="GO:0016020">
    <property type="term" value="C:membrane"/>
    <property type="evidence" value="ECO:0007669"/>
    <property type="project" value="UniProtKB-SubCell"/>
</dbReference>
<evidence type="ECO:0000256" key="1">
    <source>
        <dbReference type="ARBA" id="ARBA00004141"/>
    </source>
</evidence>
<dbReference type="PANTHER" id="PTHR22550">
    <property type="entry name" value="SPORE GERMINATION PROTEIN"/>
    <property type="match status" value="1"/>
</dbReference>
<evidence type="ECO:0000313" key="5">
    <source>
        <dbReference type="EMBL" id="PAD85194.1"/>
    </source>
</evidence>
<name>A0AA91Z356_NIACI</name>
<feature type="transmembrane region" description="Helical" evidence="4">
    <location>
        <begin position="295"/>
        <end position="313"/>
    </location>
</feature>